<evidence type="ECO:0000313" key="7">
    <source>
        <dbReference type="Proteomes" id="UP000680304"/>
    </source>
</evidence>
<name>A0ABQ4N1C2_9BACL</name>
<dbReference type="RefSeq" id="WP_213527219.1">
    <property type="nucleotide sequence ID" value="NZ_BOVJ01000016.1"/>
</dbReference>
<keyword evidence="3" id="KW-0874">Quinone</keyword>
<evidence type="ECO:0000256" key="2">
    <source>
        <dbReference type="ARBA" id="ARBA00022448"/>
    </source>
</evidence>
<dbReference type="Gene3D" id="3.30.460.80">
    <property type="entry name" value="NADH:ubiquinone oxidoreductase, 30kDa subunit"/>
    <property type="match status" value="1"/>
</dbReference>
<feature type="compositionally biased region" description="Basic and acidic residues" evidence="4">
    <location>
        <begin position="31"/>
        <end position="48"/>
    </location>
</feature>
<feature type="compositionally biased region" description="Basic and acidic residues" evidence="4">
    <location>
        <begin position="1"/>
        <end position="24"/>
    </location>
</feature>
<sequence length="228" mass="25481">MSDEHQTKEEALSPKGADGGERSEAPGSAADTDREARKREAAEAREAAAKPGSEAGASSRTEPEEPRKPSPKQPQLDEAAALIRALVAPDAVEEAYLNELNGDMPTLVVKAEHWRKTAELVKHHPSLRCDYLRNVSGVDYETHMEVVYHLVSLDSRKELAFKVRTDREAPSVPSVTPVWQTANWNEREIYDLLGIDFPGHPNLVRIMMPDDWVGHPLRKDYEPFDPEV</sequence>
<evidence type="ECO:0000313" key="6">
    <source>
        <dbReference type="EMBL" id="GIQ61969.1"/>
    </source>
</evidence>
<proteinExistence type="inferred from homology"/>
<feature type="domain" description="NADH:ubiquinone oxidoreductase 30kDa subunit" evidence="5">
    <location>
        <begin position="108"/>
        <end position="222"/>
    </location>
</feature>
<comment type="catalytic activity">
    <reaction evidence="3">
        <text>a quinone + NADH + 5 H(+)(in) = a quinol + NAD(+) + 4 H(+)(out)</text>
        <dbReference type="Rhea" id="RHEA:57888"/>
        <dbReference type="ChEBI" id="CHEBI:15378"/>
        <dbReference type="ChEBI" id="CHEBI:24646"/>
        <dbReference type="ChEBI" id="CHEBI:57540"/>
        <dbReference type="ChEBI" id="CHEBI:57945"/>
        <dbReference type="ChEBI" id="CHEBI:132124"/>
    </reaction>
</comment>
<protein>
    <recommendedName>
        <fullName evidence="3">NADH-quinone oxidoreductase subunit C</fullName>
        <ecNumber evidence="3">7.1.1.-</ecNumber>
    </recommendedName>
    <alternativeName>
        <fullName evidence="3">NADH dehydrogenase I subunit C</fullName>
    </alternativeName>
    <alternativeName>
        <fullName evidence="3">NDH-1 subunit C</fullName>
    </alternativeName>
</protein>
<dbReference type="NCBIfam" id="TIGR01961">
    <property type="entry name" value="NuoC_fam"/>
    <property type="match status" value="1"/>
</dbReference>
<dbReference type="EMBL" id="BOVJ01000016">
    <property type="protein sequence ID" value="GIQ61969.1"/>
    <property type="molecule type" value="Genomic_DNA"/>
</dbReference>
<comment type="caution">
    <text evidence="6">The sequence shown here is derived from an EMBL/GenBank/DDBJ whole genome shotgun (WGS) entry which is preliminary data.</text>
</comment>
<dbReference type="EC" id="7.1.1.-" evidence="3"/>
<comment type="subcellular location">
    <subcellularLocation>
        <location evidence="3">Cell membrane</location>
        <topology evidence="3">Peripheral membrane protein</topology>
        <orientation evidence="3">Cytoplasmic side</orientation>
    </subcellularLocation>
</comment>
<evidence type="ECO:0000259" key="5">
    <source>
        <dbReference type="Pfam" id="PF00329"/>
    </source>
</evidence>
<evidence type="ECO:0000256" key="3">
    <source>
        <dbReference type="HAMAP-Rule" id="MF_01357"/>
    </source>
</evidence>
<dbReference type="InterPro" id="IPR010218">
    <property type="entry name" value="NADH_DH_suC"/>
</dbReference>
<keyword evidence="3" id="KW-0472">Membrane</keyword>
<dbReference type="PANTHER" id="PTHR10884:SF14">
    <property type="entry name" value="NADH DEHYDROGENASE [UBIQUINONE] IRON-SULFUR PROTEIN 3, MITOCHONDRIAL"/>
    <property type="match status" value="1"/>
</dbReference>
<dbReference type="InterPro" id="IPR001268">
    <property type="entry name" value="NADH_UbQ_OxRdtase_30kDa_su"/>
</dbReference>
<keyword evidence="7" id="KW-1185">Reference proteome</keyword>
<comment type="function">
    <text evidence="3">NDH-1 shuttles electrons from NADH, via FMN and iron-sulfur (Fe-S) centers, to quinones in the respiratory chain. The immediate electron acceptor for the enzyme in this species is believed to be a menaquinone. Couples the redox reaction to proton translocation (for every two electrons transferred, four hydrogen ions are translocated across the cytoplasmic membrane), and thus conserves the redox energy in a proton gradient.</text>
</comment>
<dbReference type="HAMAP" id="MF_01357">
    <property type="entry name" value="NDH1_NuoC"/>
    <property type="match status" value="1"/>
</dbReference>
<evidence type="ECO:0000256" key="4">
    <source>
        <dbReference type="SAM" id="MobiDB-lite"/>
    </source>
</evidence>
<dbReference type="Proteomes" id="UP000680304">
    <property type="component" value="Unassembled WGS sequence"/>
</dbReference>
<feature type="region of interest" description="Disordered" evidence="4">
    <location>
        <begin position="1"/>
        <end position="75"/>
    </location>
</feature>
<dbReference type="PANTHER" id="PTHR10884">
    <property type="entry name" value="NADH DEHYDROGENASE UBIQUINONE IRON-SULFUR PROTEIN 3"/>
    <property type="match status" value="1"/>
</dbReference>
<accession>A0ABQ4N1C2</accession>
<keyword evidence="2 3" id="KW-0813">Transport</keyword>
<keyword evidence="3" id="KW-0520">NAD</keyword>
<keyword evidence="3" id="KW-1003">Cell membrane</keyword>
<reference evidence="6 7" key="1">
    <citation type="submission" date="2021-04" db="EMBL/GenBank/DDBJ databases">
        <title>Draft genome sequence of Paenibacillus cisolokensis, LC2-13A.</title>
        <authorList>
            <person name="Uke A."/>
            <person name="Chhe C."/>
            <person name="Baramee S."/>
            <person name="Kosugi A."/>
        </authorList>
    </citation>
    <scope>NUCLEOTIDE SEQUENCE [LARGE SCALE GENOMIC DNA]</scope>
    <source>
        <strain evidence="6 7">LC2-13A</strain>
    </source>
</reference>
<comment type="similarity">
    <text evidence="1 3">Belongs to the complex I 30 kDa subunit family.</text>
</comment>
<keyword evidence="3" id="KW-1278">Translocase</keyword>
<evidence type="ECO:0000256" key="1">
    <source>
        <dbReference type="ARBA" id="ARBA00007569"/>
    </source>
</evidence>
<dbReference type="InterPro" id="IPR037232">
    <property type="entry name" value="NADH_quin_OxRdtase_su_C/D-like"/>
</dbReference>
<organism evidence="6 7">
    <name type="scientific">Paenibacillus cisolokensis</name>
    <dbReference type="NCBI Taxonomy" id="1658519"/>
    <lineage>
        <taxon>Bacteria</taxon>
        <taxon>Bacillati</taxon>
        <taxon>Bacillota</taxon>
        <taxon>Bacilli</taxon>
        <taxon>Bacillales</taxon>
        <taxon>Paenibacillaceae</taxon>
        <taxon>Paenibacillus</taxon>
    </lineage>
</organism>
<comment type="subunit">
    <text evidence="3">NDH-1 is composed of 14 different subunits. Subunits NuoB, C, D, E, F, and G constitute the peripheral sector of the complex.</text>
</comment>
<dbReference type="Pfam" id="PF00329">
    <property type="entry name" value="Complex1_30kDa"/>
    <property type="match status" value="1"/>
</dbReference>
<dbReference type="SUPFAM" id="SSF143243">
    <property type="entry name" value="Nqo5-like"/>
    <property type="match status" value="1"/>
</dbReference>
<gene>
    <name evidence="3" type="primary">nuoC</name>
    <name evidence="6" type="ORF">PACILC2_05370</name>
</gene>